<feature type="region of interest" description="Disordered" evidence="1">
    <location>
        <begin position="163"/>
        <end position="452"/>
    </location>
</feature>
<keyword evidence="2" id="KW-1133">Transmembrane helix</keyword>
<gene>
    <name evidence="3" type="ORF">Cni_G18966</name>
</gene>
<dbReference type="AlphaFoldDB" id="A0AAQ3KK37"/>
<feature type="compositionally biased region" description="Polar residues" evidence="1">
    <location>
        <begin position="362"/>
        <end position="372"/>
    </location>
</feature>
<sequence length="486" mass="52967">MRIQEQHLLKTPTAKAQRAPPKFASSLLCKLVFFVVFVALLPLFPSQAPDFVGESVFNRVWELLHLLFVGIAVSYGLFSRRNADADFDKEPPQKDDSPRSFVLQMLHVPSVFDNDDDEVGSPLGGVDESKIQSWSSQYHRNEPAVVVASGGSTGNHVTVKPLSLPVRSLKPHNEDSRSSNQVDGSFRSANGVNEIANSRNGSKESVVLPSPIPWTSRSGRMETKVEQVVGNTSAAPPPPSSSPVPAVDADKGLSRTPSFRSPPVSAAAARASSTTPSPKRLSPSPSLSPGTMKPTSIFKSPPPPAPPPPPPPAYLVHGYGYQPATERKATARSFMDELKDMSRRGREDWQSTDDIDPPVSKPRSSIDGSSVGRSVRTVRAKEVRSAGMDGASRARHEQSEFKYVEPAKPPSKPKYTADDSESDVDEVAEPSAKEEVANSATEGGAEKNEVDKKADEFIAKFREQIRLQRIESIKRSTRQRSNRRTQ</sequence>
<dbReference type="EMBL" id="CP136895">
    <property type="protein sequence ID" value="WOL10212.1"/>
    <property type="molecule type" value="Genomic_DNA"/>
</dbReference>
<dbReference type="PANTHER" id="PTHR34059">
    <property type="entry name" value="EXPRESSED PROTEIN"/>
    <property type="match status" value="1"/>
</dbReference>
<accession>A0AAQ3KK37</accession>
<feature type="compositionally biased region" description="Low complexity" evidence="1">
    <location>
        <begin position="257"/>
        <end position="289"/>
    </location>
</feature>
<organism evidence="3 4">
    <name type="scientific">Canna indica</name>
    <name type="common">Indian-shot</name>
    <dbReference type="NCBI Taxonomy" id="4628"/>
    <lineage>
        <taxon>Eukaryota</taxon>
        <taxon>Viridiplantae</taxon>
        <taxon>Streptophyta</taxon>
        <taxon>Embryophyta</taxon>
        <taxon>Tracheophyta</taxon>
        <taxon>Spermatophyta</taxon>
        <taxon>Magnoliopsida</taxon>
        <taxon>Liliopsida</taxon>
        <taxon>Zingiberales</taxon>
        <taxon>Cannaceae</taxon>
        <taxon>Canna</taxon>
    </lineage>
</organism>
<dbReference type="Proteomes" id="UP001327560">
    <property type="component" value="Chromosome 6"/>
</dbReference>
<feature type="compositionally biased region" description="Basic and acidic residues" evidence="1">
    <location>
        <begin position="392"/>
        <end position="405"/>
    </location>
</feature>
<evidence type="ECO:0008006" key="5">
    <source>
        <dbReference type="Google" id="ProtNLM"/>
    </source>
</evidence>
<feature type="compositionally biased region" description="Polar residues" evidence="1">
    <location>
        <begin position="178"/>
        <end position="200"/>
    </location>
</feature>
<proteinExistence type="predicted"/>
<feature type="transmembrane region" description="Helical" evidence="2">
    <location>
        <begin position="60"/>
        <end position="78"/>
    </location>
</feature>
<keyword evidence="2" id="KW-0812">Transmembrane</keyword>
<feature type="transmembrane region" description="Helical" evidence="2">
    <location>
        <begin position="27"/>
        <end position="48"/>
    </location>
</feature>
<protein>
    <recommendedName>
        <fullName evidence="5">Hydroxyproline-rich glycoprotein family protein</fullName>
    </recommendedName>
</protein>
<reference evidence="3 4" key="1">
    <citation type="submission" date="2023-10" db="EMBL/GenBank/DDBJ databases">
        <title>Chromosome-scale genome assembly provides insights into flower coloration mechanisms of Canna indica.</title>
        <authorList>
            <person name="Li C."/>
        </authorList>
    </citation>
    <scope>NUCLEOTIDE SEQUENCE [LARGE SCALE GENOMIC DNA]</scope>
    <source>
        <tissue evidence="3">Flower</tissue>
    </source>
</reference>
<feature type="compositionally biased region" description="Acidic residues" evidence="1">
    <location>
        <begin position="418"/>
        <end position="428"/>
    </location>
</feature>
<dbReference type="Pfam" id="PF05553">
    <property type="entry name" value="DUF761"/>
    <property type="match status" value="1"/>
</dbReference>
<dbReference type="InterPro" id="IPR008480">
    <property type="entry name" value="DUF761_pln"/>
</dbReference>
<keyword evidence="4" id="KW-1185">Reference proteome</keyword>
<feature type="compositionally biased region" description="Pro residues" evidence="1">
    <location>
        <begin position="300"/>
        <end position="313"/>
    </location>
</feature>
<dbReference type="PANTHER" id="PTHR34059:SF1">
    <property type="entry name" value="EXPRESSED PROTEIN"/>
    <property type="match status" value="1"/>
</dbReference>
<keyword evidence="2" id="KW-0472">Membrane</keyword>
<name>A0AAQ3KK37_9LILI</name>
<evidence type="ECO:0000256" key="1">
    <source>
        <dbReference type="SAM" id="MobiDB-lite"/>
    </source>
</evidence>
<evidence type="ECO:0000313" key="3">
    <source>
        <dbReference type="EMBL" id="WOL10212.1"/>
    </source>
</evidence>
<evidence type="ECO:0000256" key="2">
    <source>
        <dbReference type="SAM" id="Phobius"/>
    </source>
</evidence>
<feature type="compositionally biased region" description="Basic and acidic residues" evidence="1">
    <location>
        <begin position="325"/>
        <end position="349"/>
    </location>
</feature>
<evidence type="ECO:0000313" key="4">
    <source>
        <dbReference type="Proteomes" id="UP001327560"/>
    </source>
</evidence>